<reference evidence="9 10" key="1">
    <citation type="journal article" date="2019" name="Nat. Microbiol.">
        <title>Mediterranean grassland soil C-N compound turnover is dependent on rainfall and depth, and is mediated by genomically divergent microorganisms.</title>
        <authorList>
            <person name="Diamond S."/>
            <person name="Andeer P.F."/>
            <person name="Li Z."/>
            <person name="Crits-Christoph A."/>
            <person name="Burstein D."/>
            <person name="Anantharaman K."/>
            <person name="Lane K.R."/>
            <person name="Thomas B.C."/>
            <person name="Pan C."/>
            <person name="Northen T.R."/>
            <person name="Banfield J.F."/>
        </authorList>
    </citation>
    <scope>NUCLEOTIDE SEQUENCE [LARGE SCALE GENOMIC DNA]</scope>
    <source>
        <strain evidence="8">NP_1</strain>
        <strain evidence="7">NP_2</strain>
    </source>
</reference>
<dbReference type="GO" id="GO:0006637">
    <property type="term" value="P:acyl-CoA metabolic process"/>
    <property type="evidence" value="ECO:0007669"/>
    <property type="project" value="TreeGrafter"/>
</dbReference>
<feature type="active site" evidence="3">
    <location>
        <position position="203"/>
    </location>
</feature>
<evidence type="ECO:0000313" key="10">
    <source>
        <dbReference type="Proteomes" id="UP000318661"/>
    </source>
</evidence>
<comment type="caution">
    <text evidence="7">The sequence shown here is derived from an EMBL/GenBank/DDBJ whole genome shotgun (WGS) entry which is preliminary data.</text>
</comment>
<evidence type="ECO:0000259" key="6">
    <source>
        <dbReference type="PROSITE" id="PS51770"/>
    </source>
</evidence>
<evidence type="ECO:0000313" key="7">
    <source>
        <dbReference type="EMBL" id="TMJ10110.1"/>
    </source>
</evidence>
<dbReference type="GO" id="GO:0052816">
    <property type="term" value="F:long-chain fatty acyl-CoA hydrolase activity"/>
    <property type="evidence" value="ECO:0007669"/>
    <property type="project" value="TreeGrafter"/>
</dbReference>
<feature type="active site" evidence="3">
    <location>
        <position position="24"/>
    </location>
</feature>
<dbReference type="PANTHER" id="PTHR11049:SF16">
    <property type="entry name" value="PROTEIN VDLD"/>
    <property type="match status" value="1"/>
</dbReference>
<name>A0A537LQ56_9BACT</name>
<dbReference type="Proteomes" id="UP000315217">
    <property type="component" value="Unassembled WGS sequence"/>
</dbReference>
<gene>
    <name evidence="8" type="ORF">E6G98_02920</name>
    <name evidence="7" type="ORF">E6G99_01495</name>
</gene>
<dbReference type="GO" id="GO:0005829">
    <property type="term" value="C:cytosol"/>
    <property type="evidence" value="ECO:0007669"/>
    <property type="project" value="TreeGrafter"/>
</dbReference>
<dbReference type="Proteomes" id="UP000318661">
    <property type="component" value="Unassembled WGS sequence"/>
</dbReference>
<feature type="domain" description="HotDog ACOT-type" evidence="6">
    <location>
        <begin position="172"/>
        <end position="284"/>
    </location>
</feature>
<accession>A0A537LQ56</accession>
<dbReference type="InterPro" id="IPR006683">
    <property type="entry name" value="Thioestr_dom"/>
</dbReference>
<evidence type="ECO:0000256" key="2">
    <source>
        <dbReference type="ARBA" id="ARBA00022801"/>
    </source>
</evidence>
<dbReference type="PANTHER" id="PTHR11049">
    <property type="entry name" value="ACYL COENZYME A THIOESTER HYDROLASE"/>
    <property type="match status" value="1"/>
</dbReference>
<dbReference type="AlphaFoldDB" id="A0A537LQ56"/>
<dbReference type="SUPFAM" id="SSF54637">
    <property type="entry name" value="Thioesterase/thiol ester dehydrase-isomerase"/>
    <property type="match status" value="2"/>
</dbReference>
<dbReference type="CDD" id="cd03442">
    <property type="entry name" value="BFIT_BACH"/>
    <property type="match status" value="2"/>
</dbReference>
<dbReference type="InterPro" id="IPR033120">
    <property type="entry name" value="HOTDOG_ACOT"/>
</dbReference>
<feature type="region of interest" description="Disordered" evidence="5">
    <location>
        <begin position="287"/>
        <end position="329"/>
    </location>
</feature>
<evidence type="ECO:0000256" key="3">
    <source>
        <dbReference type="PIRSR" id="PIRSR640170-1"/>
    </source>
</evidence>
<dbReference type="Pfam" id="PF03061">
    <property type="entry name" value="4HBT"/>
    <property type="match status" value="2"/>
</dbReference>
<dbReference type="Gene3D" id="3.10.129.10">
    <property type="entry name" value="Hotdog Thioesterase"/>
    <property type="match status" value="2"/>
</dbReference>
<dbReference type="PROSITE" id="PS51770">
    <property type="entry name" value="HOTDOG_ACOT"/>
    <property type="match status" value="2"/>
</dbReference>
<evidence type="ECO:0000313" key="9">
    <source>
        <dbReference type="Proteomes" id="UP000315217"/>
    </source>
</evidence>
<dbReference type="EMBL" id="VBAJ01000022">
    <property type="protein sequence ID" value="TMJ10110.1"/>
    <property type="molecule type" value="Genomic_DNA"/>
</dbReference>
<feature type="compositionally biased region" description="Basic and acidic residues" evidence="5">
    <location>
        <begin position="296"/>
        <end position="309"/>
    </location>
</feature>
<protein>
    <submittedName>
        <fullName evidence="7">Acyl-CoA thioesterase</fullName>
    </submittedName>
</protein>
<dbReference type="InterPro" id="IPR040170">
    <property type="entry name" value="Cytosol_ACT"/>
</dbReference>
<evidence type="ECO:0000256" key="1">
    <source>
        <dbReference type="ARBA" id="ARBA00010458"/>
    </source>
</evidence>
<evidence type="ECO:0000313" key="8">
    <source>
        <dbReference type="EMBL" id="TMJ12408.1"/>
    </source>
</evidence>
<organism evidence="7 10">
    <name type="scientific">Candidatus Segetimicrobium genomatis</name>
    <dbReference type="NCBI Taxonomy" id="2569760"/>
    <lineage>
        <taxon>Bacteria</taxon>
        <taxon>Bacillati</taxon>
        <taxon>Candidatus Sysuimicrobiota</taxon>
        <taxon>Candidatus Sysuimicrobiia</taxon>
        <taxon>Candidatus Sysuimicrobiales</taxon>
        <taxon>Candidatus Segetimicrobiaceae</taxon>
        <taxon>Candidatus Segetimicrobium</taxon>
    </lineage>
</organism>
<evidence type="ECO:0000256" key="4">
    <source>
        <dbReference type="PROSITE-ProRule" id="PRU01106"/>
    </source>
</evidence>
<keyword evidence="2 4" id="KW-0378">Hydrolase</keyword>
<dbReference type="EMBL" id="VBAI01000025">
    <property type="protein sequence ID" value="TMJ12408.1"/>
    <property type="molecule type" value="Genomic_DNA"/>
</dbReference>
<sequence length="329" mass="36230">MHTTLPIRDTQLEVVQLVLPAHANVRGTLYGGRMMDWITTAATMAAMRLARGSVVLGAMDELDFLGPVYVGDMVTLRAQVEYVGRSSLEVGVDVHAENPRKADRRLTTSGHLAMVAVDDSGRPRPVGTSITPSDRTERQLHEAAKTRRVERATRLADRASQAAQVEEGTAGFTHALEISRLVFPDDAVLGTLMFAGNLMMHLDEAASILALRFCRCPVVTASIDALAFYAPIRVGEIVTYKAGLNHVGRSSMEVGVKVLAEHPLTGVRRHTCTAFLTMVHVDATGPQPVPSYRPATEVERRRWEEAERRRERRMLRHARRADGRQGSPP</sequence>
<proteinExistence type="inferred from homology"/>
<dbReference type="InterPro" id="IPR029069">
    <property type="entry name" value="HotDog_dom_sf"/>
</dbReference>
<feature type="domain" description="HotDog ACOT-type" evidence="6">
    <location>
        <begin position="8"/>
        <end position="120"/>
    </location>
</feature>
<feature type="compositionally biased region" description="Basic residues" evidence="5">
    <location>
        <begin position="310"/>
        <end position="319"/>
    </location>
</feature>
<comment type="similarity">
    <text evidence="1">Belongs to the acyl coenzyme A hydrolase family.</text>
</comment>
<evidence type="ECO:0000256" key="5">
    <source>
        <dbReference type="SAM" id="MobiDB-lite"/>
    </source>
</evidence>